<keyword evidence="3" id="KW-1185">Reference proteome</keyword>
<evidence type="ECO:0000256" key="1">
    <source>
        <dbReference type="SAM" id="Phobius"/>
    </source>
</evidence>
<feature type="transmembrane region" description="Helical" evidence="1">
    <location>
        <begin position="58"/>
        <end position="80"/>
    </location>
</feature>
<protein>
    <recommendedName>
        <fullName evidence="4">DUF304 domain-containing protein</fullName>
    </recommendedName>
</protein>
<organism evidence="2 3">
    <name type="scientific">Acholeplasma oculi</name>
    <dbReference type="NCBI Taxonomy" id="35623"/>
    <lineage>
        <taxon>Bacteria</taxon>
        <taxon>Bacillati</taxon>
        <taxon>Mycoplasmatota</taxon>
        <taxon>Mollicutes</taxon>
        <taxon>Acholeplasmatales</taxon>
        <taxon>Acholeplasmataceae</taxon>
        <taxon>Acholeplasma</taxon>
    </lineage>
</organism>
<keyword evidence="1" id="KW-1133">Transmembrane helix</keyword>
<accession>A0A061AIL6</accession>
<evidence type="ECO:0000313" key="2">
    <source>
        <dbReference type="EMBL" id="CDR31476.1"/>
    </source>
</evidence>
<dbReference type="OrthoDB" id="411384at2"/>
<dbReference type="Proteomes" id="UP000032434">
    <property type="component" value="Chromosome 1"/>
</dbReference>
<dbReference type="EMBL" id="LK028559">
    <property type="protein sequence ID" value="CDR31476.1"/>
    <property type="molecule type" value="Genomic_DNA"/>
</dbReference>
<dbReference type="PATRIC" id="fig|35623.3.peg.1404"/>
<feature type="transmembrane region" description="Helical" evidence="1">
    <location>
        <begin position="21"/>
        <end position="46"/>
    </location>
</feature>
<dbReference type="KEGG" id="aoc:Aocu_14030"/>
<evidence type="ECO:0008006" key="4">
    <source>
        <dbReference type="Google" id="ProtNLM"/>
    </source>
</evidence>
<dbReference type="HOGENOM" id="CLU_1623569_0_0_14"/>
<gene>
    <name evidence="2" type="ORF">Aocu_14030</name>
</gene>
<evidence type="ECO:0000313" key="3">
    <source>
        <dbReference type="Proteomes" id="UP000032434"/>
    </source>
</evidence>
<dbReference type="RefSeq" id="WP_045749885.1">
    <property type="nucleotide sequence ID" value="NZ_FUZK01000004.1"/>
</dbReference>
<sequence>MNKNKKQINSFYEDTKRLKHTYLIVTMLFYVGFIFGTCAIVVYHFISPTELLDYYQPSGWDIIDTIVCLSFAIIFNVIIVKSERFNYYIKITENEIEFSLKGKITKYETSNLIEYKIVGKYVFYKEYVLIFANQIKIMIITKKEQELKHMLDILILKNIIVE</sequence>
<name>A0A061AIL6_9MOLU</name>
<dbReference type="AlphaFoldDB" id="A0A061AIL6"/>
<reference evidence="3" key="1">
    <citation type="submission" date="2014-05" db="EMBL/GenBank/DDBJ databases">
        <authorList>
            <person name="Kube M."/>
        </authorList>
    </citation>
    <scope>NUCLEOTIDE SEQUENCE [LARGE SCALE GENOMIC DNA]</scope>
</reference>
<dbReference type="InParanoid" id="A0A061AIL6"/>
<proteinExistence type="predicted"/>
<keyword evidence="1" id="KW-0812">Transmembrane</keyword>
<keyword evidence="1" id="KW-0472">Membrane</keyword>